<evidence type="ECO:0000313" key="2">
    <source>
        <dbReference type="EMBL" id="KAG2623909.1"/>
    </source>
</evidence>
<feature type="region of interest" description="Disordered" evidence="1">
    <location>
        <begin position="39"/>
        <end position="63"/>
    </location>
</feature>
<accession>A0A8T0UUS4</accession>
<dbReference type="AlphaFoldDB" id="A0A8T0UUS4"/>
<sequence>MHGRVMVSVCHKGSHVTASLPNPCYEGFGELSLVPISRSPSGLQRKKRKPAEERRCEVTRTGQDQSLRRHAILVDRESSHPDDLQPTLQYWCCLGGVGPAARLYWLEYEGK</sequence>
<comment type="caution">
    <text evidence="2">The sequence shown here is derived from an EMBL/GenBank/DDBJ whole genome shotgun (WGS) entry which is preliminary data.</text>
</comment>
<dbReference type="EMBL" id="CM029041">
    <property type="protein sequence ID" value="KAG2623909.1"/>
    <property type="molecule type" value="Genomic_DNA"/>
</dbReference>
<dbReference type="Proteomes" id="UP000823388">
    <property type="component" value="Chromosome 3K"/>
</dbReference>
<gene>
    <name evidence="2" type="ORF">PVAP13_3KG087200</name>
</gene>
<proteinExistence type="predicted"/>
<organism evidence="2 3">
    <name type="scientific">Panicum virgatum</name>
    <name type="common">Blackwell switchgrass</name>
    <dbReference type="NCBI Taxonomy" id="38727"/>
    <lineage>
        <taxon>Eukaryota</taxon>
        <taxon>Viridiplantae</taxon>
        <taxon>Streptophyta</taxon>
        <taxon>Embryophyta</taxon>
        <taxon>Tracheophyta</taxon>
        <taxon>Spermatophyta</taxon>
        <taxon>Magnoliopsida</taxon>
        <taxon>Liliopsida</taxon>
        <taxon>Poales</taxon>
        <taxon>Poaceae</taxon>
        <taxon>PACMAD clade</taxon>
        <taxon>Panicoideae</taxon>
        <taxon>Panicodae</taxon>
        <taxon>Paniceae</taxon>
        <taxon>Panicinae</taxon>
        <taxon>Panicum</taxon>
        <taxon>Panicum sect. Hiantes</taxon>
    </lineage>
</organism>
<name>A0A8T0UUS4_PANVG</name>
<evidence type="ECO:0000256" key="1">
    <source>
        <dbReference type="SAM" id="MobiDB-lite"/>
    </source>
</evidence>
<protein>
    <submittedName>
        <fullName evidence="2">Uncharacterized protein</fullName>
    </submittedName>
</protein>
<reference evidence="2" key="1">
    <citation type="submission" date="2020-05" db="EMBL/GenBank/DDBJ databases">
        <title>WGS assembly of Panicum virgatum.</title>
        <authorList>
            <person name="Lovell J.T."/>
            <person name="Jenkins J."/>
            <person name="Shu S."/>
            <person name="Juenger T.E."/>
            <person name="Schmutz J."/>
        </authorList>
    </citation>
    <scope>NUCLEOTIDE SEQUENCE</scope>
    <source>
        <strain evidence="2">AP13</strain>
    </source>
</reference>
<keyword evidence="3" id="KW-1185">Reference proteome</keyword>
<evidence type="ECO:0000313" key="3">
    <source>
        <dbReference type="Proteomes" id="UP000823388"/>
    </source>
</evidence>